<dbReference type="InterPro" id="IPR036883">
    <property type="entry name" value="PDCD5-like_sf"/>
</dbReference>
<feature type="region of interest" description="Disordered" evidence="2">
    <location>
        <begin position="1"/>
        <end position="37"/>
    </location>
</feature>
<evidence type="ECO:0000256" key="2">
    <source>
        <dbReference type="SAM" id="MobiDB-lite"/>
    </source>
</evidence>
<feature type="compositionally biased region" description="Basic and acidic residues" evidence="2">
    <location>
        <begin position="26"/>
        <end position="36"/>
    </location>
</feature>
<dbReference type="InterPro" id="IPR002836">
    <property type="entry name" value="PDCD5-like"/>
</dbReference>
<feature type="compositionally biased region" description="Basic and acidic residues" evidence="2">
    <location>
        <begin position="7"/>
        <end position="19"/>
    </location>
</feature>
<dbReference type="GO" id="GO:0003677">
    <property type="term" value="F:DNA binding"/>
    <property type="evidence" value="ECO:0007669"/>
    <property type="project" value="InterPro"/>
</dbReference>
<dbReference type="KEGG" id="csy:CENSYa_1074"/>
<gene>
    <name evidence="3" type="ordered locus">CENSYa_1074</name>
</gene>
<proteinExistence type="inferred from homology"/>
<dbReference type="Proteomes" id="UP000000758">
    <property type="component" value="Chromosome"/>
</dbReference>
<keyword evidence="4" id="KW-1185">Reference proteome</keyword>
<protein>
    <recommendedName>
        <fullName evidence="5">Double-stranded DNA-binding protein</fullName>
    </recommendedName>
</protein>
<evidence type="ECO:0008006" key="5">
    <source>
        <dbReference type="Google" id="ProtNLM"/>
    </source>
</evidence>
<dbReference type="Pfam" id="PF01984">
    <property type="entry name" value="dsDNA_bind"/>
    <property type="match status" value="1"/>
</dbReference>
<dbReference type="PATRIC" id="fig|414004.10.peg.983"/>
<evidence type="ECO:0000313" key="3">
    <source>
        <dbReference type="EMBL" id="ABK77704.1"/>
    </source>
</evidence>
<comment type="similarity">
    <text evidence="1">Belongs to the PDCD5 family.</text>
</comment>
<evidence type="ECO:0000313" key="4">
    <source>
        <dbReference type="Proteomes" id="UP000000758"/>
    </source>
</evidence>
<dbReference type="SUPFAM" id="SSF46950">
    <property type="entry name" value="Double-stranded DNA-binding domain"/>
    <property type="match status" value="1"/>
</dbReference>
<accession>A0RWI7</accession>
<dbReference type="EnsemblBacteria" id="ABK77704">
    <property type="protein sequence ID" value="ABK77704"/>
    <property type="gene ID" value="CENSYa_1074"/>
</dbReference>
<dbReference type="EMBL" id="DP000238">
    <property type="protein sequence ID" value="ABK77704.1"/>
    <property type="molecule type" value="Genomic_DNA"/>
</dbReference>
<dbReference type="AlphaFoldDB" id="A0RWI7"/>
<sequence length="128" mass="14391">MSDDELDRLKARRLEEMKRNVSAQDEPPKDEKERPSARKILSGKLGYRGMEVLQNAEAQYPAETRMVVEKLGELIESGEVTEEIDGGKLLMLLRTVGLSVRMNTKISVEQDGKFVSLSEKLNRAKEGA</sequence>
<dbReference type="Gene3D" id="1.10.8.140">
    <property type="entry name" value="PDCD5-like"/>
    <property type="match status" value="1"/>
</dbReference>
<name>A0RWI7_CENSY</name>
<dbReference type="HOGENOM" id="CLU_1860787_0_0_2"/>
<reference evidence="3 4" key="1">
    <citation type="journal article" date="2006" name="Proc. Natl. Acad. Sci. U.S.A.">
        <title>Genomic analysis of the uncultivated marine crenarchaeote Cenarchaeum symbiosum.</title>
        <authorList>
            <person name="Hallam S.J."/>
            <person name="Konstantinidis K.T."/>
            <person name="Putnam N."/>
            <person name="Schleper C."/>
            <person name="Watanabe Y."/>
            <person name="Sugahara J."/>
            <person name="Preston C."/>
            <person name="de la Torre J."/>
            <person name="Richardson P.M."/>
            <person name="DeLong E.F."/>
        </authorList>
    </citation>
    <scope>NUCLEOTIDE SEQUENCE [LARGE SCALE GENOMIC DNA]</scope>
    <source>
        <strain evidence="4">A</strain>
    </source>
</reference>
<evidence type="ECO:0000256" key="1">
    <source>
        <dbReference type="ARBA" id="ARBA00010490"/>
    </source>
</evidence>
<dbReference type="STRING" id="414004.CENSYa_1074"/>
<organism evidence="3 4">
    <name type="scientific">Cenarchaeum symbiosum (strain A)</name>
    <dbReference type="NCBI Taxonomy" id="414004"/>
    <lineage>
        <taxon>Archaea</taxon>
        <taxon>Nitrososphaerota</taxon>
        <taxon>Candidatus Cenarchaeales</taxon>
        <taxon>Candidatus Cenarchaeaceae</taxon>
        <taxon>Candidatus Cenarchaeum</taxon>
    </lineage>
</organism>